<reference evidence="1" key="1">
    <citation type="journal article" date="2003" name="Infect. Immun.">
        <title>Genetic organization and iron-responsive regulation of the Brucella abortus 2,3-dihydroxybenzoic acid biosynthesis operon, a cluster of genes required for wild-type virulence in pregnant cattle.</title>
        <authorList>
            <person name="Bellaire B.H."/>
            <person name="Elzer P.H."/>
            <person name="Hagius S."/>
            <person name="Walker J."/>
            <person name="Baldwin C.L."/>
            <person name="Roop R.M. 2nd"/>
        </authorList>
    </citation>
    <scope>NUCLEOTIDE SEQUENCE</scope>
</reference>
<dbReference type="AlphaFoldDB" id="Q93FY1"/>
<protein>
    <submittedName>
        <fullName evidence="1">Uncharacterized protein</fullName>
    </submittedName>
</protein>
<name>Q93FY1_BRUAO</name>
<proteinExistence type="predicted"/>
<organism evidence="1">
    <name type="scientific">Brucella abortus</name>
    <dbReference type="NCBI Taxonomy" id="235"/>
    <lineage>
        <taxon>Bacteria</taxon>
        <taxon>Pseudomonadati</taxon>
        <taxon>Pseudomonadota</taxon>
        <taxon>Alphaproteobacteria</taxon>
        <taxon>Hyphomicrobiales</taxon>
        <taxon>Brucellaceae</taxon>
        <taxon>Brucella/Ochrobactrum group</taxon>
        <taxon>Brucella</taxon>
    </lineage>
</organism>
<dbReference type="EMBL" id="AF302798">
    <property type="protein sequence ID" value="AAL02538.1"/>
    <property type="molecule type" value="Genomic_DNA"/>
</dbReference>
<accession>Q93FY1</accession>
<sequence>MIEIPALCALNLNHIRNLLRQNLADFPAFRIVRHGKPHCPAHNLARHGLGMVAMHQFVTADTVIKAVPPLLYRWGKRLRRVWKHVGDPESGRCGNNRARAIGAVELPVPGQHIACMCDDTSLADLRPARTNGFIKLRRRGSRNRIGLHDLDGFPPVFRPPVFHHDLRSRQESEN</sequence>
<evidence type="ECO:0000313" key="1">
    <source>
        <dbReference type="EMBL" id="AAL02538.1"/>
    </source>
</evidence>